<dbReference type="InterPro" id="IPR050523">
    <property type="entry name" value="AKR_Detox_Biosynth"/>
</dbReference>
<comment type="caution">
    <text evidence="4">The sequence shown here is derived from an EMBL/GenBank/DDBJ whole genome shotgun (WGS) entry which is preliminary data.</text>
</comment>
<dbReference type="InterPro" id="IPR023210">
    <property type="entry name" value="NADP_OxRdtase_dom"/>
</dbReference>
<proteinExistence type="inferred from homology"/>
<dbReference type="PANTHER" id="PTHR43364">
    <property type="entry name" value="NADH-SPECIFIC METHYLGLYOXAL REDUCTASE-RELATED"/>
    <property type="match status" value="1"/>
</dbReference>
<accession>W9WT11</accession>
<feature type="domain" description="NADP-dependent oxidoreductase" evidence="3">
    <location>
        <begin position="1"/>
        <end position="172"/>
    </location>
</feature>
<evidence type="ECO:0000256" key="1">
    <source>
        <dbReference type="ARBA" id="ARBA00023002"/>
    </source>
</evidence>
<evidence type="ECO:0000256" key="2">
    <source>
        <dbReference type="ARBA" id="ARBA00038157"/>
    </source>
</evidence>
<keyword evidence="5" id="KW-1185">Reference proteome</keyword>
<dbReference type="HOGENOM" id="CLU_1510450_0_0_1"/>
<dbReference type="Pfam" id="PF00248">
    <property type="entry name" value="Aldo_ket_red"/>
    <property type="match status" value="1"/>
</dbReference>
<dbReference type="Gene3D" id="3.20.20.100">
    <property type="entry name" value="NADP-dependent oxidoreductase domain"/>
    <property type="match status" value="1"/>
</dbReference>
<comment type="similarity">
    <text evidence="2">Belongs to the aldo/keto reductase family. Aldo/keto reductase 2 subfamily.</text>
</comment>
<dbReference type="EMBL" id="AMGX01000014">
    <property type="protein sequence ID" value="EXJ68165.1"/>
    <property type="molecule type" value="Genomic_DNA"/>
</dbReference>
<dbReference type="OrthoDB" id="1659429at2759"/>
<organism evidence="4 5">
    <name type="scientific">Cladophialophora psammophila CBS 110553</name>
    <dbReference type="NCBI Taxonomy" id="1182543"/>
    <lineage>
        <taxon>Eukaryota</taxon>
        <taxon>Fungi</taxon>
        <taxon>Dikarya</taxon>
        <taxon>Ascomycota</taxon>
        <taxon>Pezizomycotina</taxon>
        <taxon>Eurotiomycetes</taxon>
        <taxon>Chaetothyriomycetidae</taxon>
        <taxon>Chaetothyriales</taxon>
        <taxon>Herpotrichiellaceae</taxon>
        <taxon>Cladophialophora</taxon>
    </lineage>
</organism>
<dbReference type="AlphaFoldDB" id="W9WT11"/>
<dbReference type="Proteomes" id="UP000019471">
    <property type="component" value="Unassembled WGS sequence"/>
</dbReference>
<dbReference type="RefSeq" id="XP_007747551.1">
    <property type="nucleotide sequence ID" value="XM_007749361.1"/>
</dbReference>
<evidence type="ECO:0000313" key="5">
    <source>
        <dbReference type="Proteomes" id="UP000019471"/>
    </source>
</evidence>
<evidence type="ECO:0000259" key="3">
    <source>
        <dbReference type="Pfam" id="PF00248"/>
    </source>
</evidence>
<sequence>MKLDYIDCYLVHGPIHVSSIKQAAKGMAKCVEERMTKTVGVANYSVEDMLVMKEALAEHGVPLATNQCEYSVLRRMPEIEGMLEACSQHGIVFQLYSALAQGRLSGKYSRENPPPKEYRFSSYDMEHVEPALEVLRHLAAKYNVSVASVAMNWNIFARGQYPWWGSGRKARLSRTCKS</sequence>
<dbReference type="PANTHER" id="PTHR43364:SF4">
    <property type="entry name" value="NAD(P)-LINKED OXIDOREDUCTASE SUPERFAMILY PROTEIN"/>
    <property type="match status" value="1"/>
</dbReference>
<reference evidence="4 5" key="1">
    <citation type="submission" date="2013-03" db="EMBL/GenBank/DDBJ databases">
        <title>The Genome Sequence of Cladophialophora psammophila CBS 110553.</title>
        <authorList>
            <consortium name="The Broad Institute Genomics Platform"/>
            <person name="Cuomo C."/>
            <person name="de Hoog S."/>
            <person name="Gorbushina A."/>
            <person name="Walker B."/>
            <person name="Young S.K."/>
            <person name="Zeng Q."/>
            <person name="Gargeya S."/>
            <person name="Fitzgerald M."/>
            <person name="Haas B."/>
            <person name="Abouelleil A."/>
            <person name="Allen A.W."/>
            <person name="Alvarado L."/>
            <person name="Arachchi H.M."/>
            <person name="Berlin A.M."/>
            <person name="Chapman S.B."/>
            <person name="Gainer-Dewar J."/>
            <person name="Goldberg J."/>
            <person name="Griggs A."/>
            <person name="Gujja S."/>
            <person name="Hansen M."/>
            <person name="Howarth C."/>
            <person name="Imamovic A."/>
            <person name="Ireland A."/>
            <person name="Larimer J."/>
            <person name="McCowan C."/>
            <person name="Murphy C."/>
            <person name="Pearson M."/>
            <person name="Poon T.W."/>
            <person name="Priest M."/>
            <person name="Roberts A."/>
            <person name="Saif S."/>
            <person name="Shea T."/>
            <person name="Sisk P."/>
            <person name="Sykes S."/>
            <person name="Wortman J."/>
            <person name="Nusbaum C."/>
            <person name="Birren B."/>
        </authorList>
    </citation>
    <scope>NUCLEOTIDE SEQUENCE [LARGE SCALE GENOMIC DNA]</scope>
    <source>
        <strain evidence="4 5">CBS 110553</strain>
    </source>
</reference>
<keyword evidence="1" id="KW-0560">Oxidoreductase</keyword>
<dbReference type="STRING" id="1182543.W9WT11"/>
<dbReference type="GeneID" id="19193478"/>
<protein>
    <submittedName>
        <fullName evidence="4">Alcohol dehydrogenase</fullName>
    </submittedName>
</protein>
<dbReference type="GO" id="GO:0016491">
    <property type="term" value="F:oxidoreductase activity"/>
    <property type="evidence" value="ECO:0007669"/>
    <property type="project" value="UniProtKB-KW"/>
</dbReference>
<dbReference type="SUPFAM" id="SSF51430">
    <property type="entry name" value="NAD(P)-linked oxidoreductase"/>
    <property type="match status" value="1"/>
</dbReference>
<evidence type="ECO:0000313" key="4">
    <source>
        <dbReference type="EMBL" id="EXJ68165.1"/>
    </source>
</evidence>
<gene>
    <name evidence="4" type="ORF">A1O5_08780</name>
</gene>
<name>W9WT11_9EURO</name>
<dbReference type="eggNOG" id="KOG1575">
    <property type="taxonomic scope" value="Eukaryota"/>
</dbReference>
<dbReference type="InterPro" id="IPR036812">
    <property type="entry name" value="NAD(P)_OxRdtase_dom_sf"/>
</dbReference>